<dbReference type="Gene3D" id="3.30.420.40">
    <property type="match status" value="2"/>
</dbReference>
<dbReference type="InterPro" id="IPR043129">
    <property type="entry name" value="ATPase_NBD"/>
</dbReference>
<protein>
    <submittedName>
        <fullName evidence="2">XylR family transcriptional regulator</fullName>
    </submittedName>
</protein>
<dbReference type="Proteomes" id="UP000038011">
    <property type="component" value="Unassembled WGS sequence"/>
</dbReference>
<dbReference type="EMBL" id="JXMU01000013">
    <property type="protein sequence ID" value="KPB01233.1"/>
    <property type="molecule type" value="Genomic_DNA"/>
</dbReference>
<dbReference type="PANTHER" id="PTHR18964:SF149">
    <property type="entry name" value="BIFUNCTIONAL UDP-N-ACETYLGLUCOSAMINE 2-EPIMERASE_N-ACETYLMANNOSAMINE KINASE"/>
    <property type="match status" value="1"/>
</dbReference>
<dbReference type="AlphaFoldDB" id="A0A0M9GMH7"/>
<dbReference type="CDD" id="cd24073">
    <property type="entry name" value="ASKHA_ATPase_ROK_CYANR"/>
    <property type="match status" value="1"/>
</dbReference>
<dbReference type="STRING" id="1514904.SU32_09830"/>
<proteinExistence type="inferred from homology"/>
<dbReference type="InterPro" id="IPR036388">
    <property type="entry name" value="WH-like_DNA-bd_sf"/>
</dbReference>
<organism evidence="2 3">
    <name type="scientific">Ahrensia marina</name>
    <dbReference type="NCBI Taxonomy" id="1514904"/>
    <lineage>
        <taxon>Bacteria</taxon>
        <taxon>Pseudomonadati</taxon>
        <taxon>Pseudomonadota</taxon>
        <taxon>Alphaproteobacteria</taxon>
        <taxon>Hyphomicrobiales</taxon>
        <taxon>Ahrensiaceae</taxon>
        <taxon>Ahrensia</taxon>
    </lineage>
</organism>
<dbReference type="InterPro" id="IPR036390">
    <property type="entry name" value="WH_DNA-bd_sf"/>
</dbReference>
<reference evidence="2 3" key="1">
    <citation type="submission" date="2015-01" db="EMBL/GenBank/DDBJ databases">
        <title>Ahrensia donghaiensis sp. nov., a novel dimethylsulphoniopropionate-cleavage bacterium isolated from seawater and emended descriptions of the genus Ahrensia and Ahrensia kielensis.</title>
        <authorList>
            <person name="Liu J."/>
        </authorList>
    </citation>
    <scope>NUCLEOTIDE SEQUENCE [LARGE SCALE GENOMIC DNA]</scope>
    <source>
        <strain evidence="2 3">LZD062</strain>
    </source>
</reference>
<dbReference type="Gene3D" id="1.10.10.10">
    <property type="entry name" value="Winged helix-like DNA-binding domain superfamily/Winged helix DNA-binding domain"/>
    <property type="match status" value="1"/>
</dbReference>
<comment type="similarity">
    <text evidence="1">Belongs to the ROK (NagC/XylR) family.</text>
</comment>
<accession>A0A0M9GMH7</accession>
<evidence type="ECO:0000256" key="1">
    <source>
        <dbReference type="ARBA" id="ARBA00006479"/>
    </source>
</evidence>
<name>A0A0M9GMH7_9HYPH</name>
<dbReference type="SUPFAM" id="SSF53067">
    <property type="entry name" value="Actin-like ATPase domain"/>
    <property type="match status" value="1"/>
</dbReference>
<dbReference type="Pfam" id="PF00480">
    <property type="entry name" value="ROK"/>
    <property type="match status" value="1"/>
</dbReference>
<dbReference type="SUPFAM" id="SSF46785">
    <property type="entry name" value="Winged helix' DNA-binding domain"/>
    <property type="match status" value="1"/>
</dbReference>
<comment type="caution">
    <text evidence="2">The sequence shown here is derived from an EMBL/GenBank/DDBJ whole genome shotgun (WGS) entry which is preliminary data.</text>
</comment>
<dbReference type="PANTHER" id="PTHR18964">
    <property type="entry name" value="ROK (REPRESSOR, ORF, KINASE) FAMILY"/>
    <property type="match status" value="1"/>
</dbReference>
<dbReference type="PATRIC" id="fig|1514904.3.peg.796"/>
<dbReference type="InterPro" id="IPR000600">
    <property type="entry name" value="ROK"/>
</dbReference>
<evidence type="ECO:0000313" key="2">
    <source>
        <dbReference type="EMBL" id="KPB01233.1"/>
    </source>
</evidence>
<gene>
    <name evidence="2" type="ORF">SU32_09830</name>
</gene>
<sequence length="422" mass="45234">MDNNAGAKGVGPLIAQSSEISRTLKQQIFEHVRGAGLCARVDISSSLQISPATVTSIINELIQAGFIHEVTTPPREGEPVRGRPPVSIAIRNDAFYVAGIKTNDKTHTAVIMDFAGNMLGSADIAHNSASRSASNILNEVNAVLQHALNASGIEHTQLSAIGLGLPGLIDCAAGKVIWSPMLDQQNIAFASLASDALGCPVYIDNDTNLVTLAELWFGKGRTVSDFAVVTIEHGIGMGLVVNHRIYRGAHGVGMELGHTKVQLDGALCRCGQRGCLEAYVADYALVREASTALNFDPSEMGDIGLVLDRLFDEAKSGHEAATTIFKRAGRYLATGLANVINLFDPSLVILSGARMQYDFLYEDEVLHEMERQTLDWQRTRPDIEVHTWGDLLWAQGAAALALSELTETLLGVSYTNQSAGAN</sequence>
<keyword evidence="3" id="KW-1185">Reference proteome</keyword>
<evidence type="ECO:0000313" key="3">
    <source>
        <dbReference type="Proteomes" id="UP000038011"/>
    </source>
</evidence>